<dbReference type="OrthoDB" id="5379144at2"/>
<feature type="transmembrane region" description="Helical" evidence="7">
    <location>
        <begin position="20"/>
        <end position="44"/>
    </location>
</feature>
<dbReference type="Gene3D" id="1.20.1250.20">
    <property type="entry name" value="MFS general substrate transporter like domains"/>
    <property type="match status" value="1"/>
</dbReference>
<dbReference type="InterPro" id="IPR011701">
    <property type="entry name" value="MFS"/>
</dbReference>
<feature type="transmembrane region" description="Helical" evidence="7">
    <location>
        <begin position="348"/>
        <end position="368"/>
    </location>
</feature>
<evidence type="ECO:0000256" key="7">
    <source>
        <dbReference type="SAM" id="Phobius"/>
    </source>
</evidence>
<dbReference type="InterPro" id="IPR050171">
    <property type="entry name" value="MFS_Transporters"/>
</dbReference>
<dbReference type="AlphaFoldDB" id="A0A5C6RZZ3"/>
<feature type="transmembrane region" description="Helical" evidence="7">
    <location>
        <begin position="260"/>
        <end position="282"/>
    </location>
</feature>
<feature type="transmembrane region" description="Helical" evidence="7">
    <location>
        <begin position="56"/>
        <end position="73"/>
    </location>
</feature>
<feature type="transmembrane region" description="Helical" evidence="7">
    <location>
        <begin position="145"/>
        <end position="167"/>
    </location>
</feature>
<evidence type="ECO:0000313" key="9">
    <source>
        <dbReference type="EMBL" id="TXB67565.1"/>
    </source>
</evidence>
<dbReference type="GO" id="GO:0005886">
    <property type="term" value="C:plasma membrane"/>
    <property type="evidence" value="ECO:0007669"/>
    <property type="project" value="UniProtKB-SubCell"/>
</dbReference>
<feature type="transmembrane region" description="Helical" evidence="7">
    <location>
        <begin position="315"/>
        <end position="336"/>
    </location>
</feature>
<evidence type="ECO:0000256" key="5">
    <source>
        <dbReference type="ARBA" id="ARBA00022989"/>
    </source>
</evidence>
<comment type="subcellular location">
    <subcellularLocation>
        <location evidence="1">Cell membrane</location>
        <topology evidence="1">Multi-pass membrane protein</topology>
    </subcellularLocation>
</comment>
<dbReference type="InterPro" id="IPR036259">
    <property type="entry name" value="MFS_trans_sf"/>
</dbReference>
<keyword evidence="4 7" id="KW-0812">Transmembrane</keyword>
<keyword evidence="2" id="KW-0813">Transport</keyword>
<keyword evidence="10" id="KW-1185">Reference proteome</keyword>
<feature type="transmembrane region" description="Helical" evidence="7">
    <location>
        <begin position="289"/>
        <end position="309"/>
    </location>
</feature>
<dbReference type="InterPro" id="IPR020846">
    <property type="entry name" value="MFS_dom"/>
</dbReference>
<evidence type="ECO:0000256" key="4">
    <source>
        <dbReference type="ARBA" id="ARBA00022692"/>
    </source>
</evidence>
<feature type="transmembrane region" description="Helical" evidence="7">
    <location>
        <begin position="380"/>
        <end position="400"/>
    </location>
</feature>
<feature type="transmembrane region" description="Helical" evidence="7">
    <location>
        <begin position="173"/>
        <end position="193"/>
    </location>
</feature>
<dbReference type="Pfam" id="PF07690">
    <property type="entry name" value="MFS_1"/>
    <property type="match status" value="1"/>
</dbReference>
<evidence type="ECO:0000256" key="3">
    <source>
        <dbReference type="ARBA" id="ARBA00022475"/>
    </source>
</evidence>
<accession>A0A5C6RZZ3</accession>
<proteinExistence type="predicted"/>
<sequence length="411" mass="45005">MFSKAFGLYRESFSGLSREIWLLSGVMLINRAGTMVIPFLSVYLTQQLGFSLAQTGWVMSSFGAGSVAGSLIGGKLSDRVGFYQVQFWALLLSGFSFIALSLFTSFYAMCLAVFVSTTIADAFRPANFTAIAAYSRAENRTRAIALLRMAINLGWAVGPALGGFLAIHYGYHFLFWADGLTCIAAAIIFRFALPPRFAEEEEEGGTEEGAVKALPRSVYHDKPYLLFLFLTLLNGLAFMQLFSAFPVFLKQEVFLNEGQIGALLALNGLTIGLLEMPLIFILEKRVPALKIISFGTLLIGAAFLLFNAFGPWPGIALASMLLLTFGEMFSLPFLSTRAIGFAGRHNRGAYMSLFSTTYSLSHILAPNIGLQMAGIWGFPALWYVIAGITVLAALGFQLVYRRENQRPVGKH</sequence>
<keyword evidence="3" id="KW-1003">Cell membrane</keyword>
<reference evidence="9 10" key="1">
    <citation type="submission" date="2019-08" db="EMBL/GenBank/DDBJ databases">
        <title>Genome of Phaeodactylibacter luteus.</title>
        <authorList>
            <person name="Bowman J.P."/>
        </authorList>
    </citation>
    <scope>NUCLEOTIDE SEQUENCE [LARGE SCALE GENOMIC DNA]</scope>
    <source>
        <strain evidence="9 10">KCTC 42180</strain>
    </source>
</reference>
<keyword evidence="5 7" id="KW-1133">Transmembrane helix</keyword>
<comment type="caution">
    <text evidence="9">The sequence shown here is derived from an EMBL/GenBank/DDBJ whole genome shotgun (WGS) entry which is preliminary data.</text>
</comment>
<dbReference type="PROSITE" id="PS50850">
    <property type="entry name" value="MFS"/>
    <property type="match status" value="1"/>
</dbReference>
<dbReference type="PANTHER" id="PTHR23517">
    <property type="entry name" value="RESISTANCE PROTEIN MDTM, PUTATIVE-RELATED-RELATED"/>
    <property type="match status" value="1"/>
</dbReference>
<dbReference type="SUPFAM" id="SSF103473">
    <property type="entry name" value="MFS general substrate transporter"/>
    <property type="match status" value="1"/>
</dbReference>
<feature type="transmembrane region" description="Helical" evidence="7">
    <location>
        <begin position="224"/>
        <end position="248"/>
    </location>
</feature>
<dbReference type="PANTHER" id="PTHR23517:SF2">
    <property type="entry name" value="MULTIDRUG RESISTANCE PROTEIN MDTH"/>
    <property type="match status" value="1"/>
</dbReference>
<keyword evidence="6 7" id="KW-0472">Membrane</keyword>
<dbReference type="EMBL" id="VOOR01000006">
    <property type="protein sequence ID" value="TXB67565.1"/>
    <property type="molecule type" value="Genomic_DNA"/>
</dbReference>
<evidence type="ECO:0000256" key="1">
    <source>
        <dbReference type="ARBA" id="ARBA00004651"/>
    </source>
</evidence>
<gene>
    <name evidence="9" type="ORF">FRY97_04005</name>
</gene>
<evidence type="ECO:0000256" key="2">
    <source>
        <dbReference type="ARBA" id="ARBA00022448"/>
    </source>
</evidence>
<dbReference type="RefSeq" id="WP_147166146.1">
    <property type="nucleotide sequence ID" value="NZ_VOOR01000006.1"/>
</dbReference>
<evidence type="ECO:0000259" key="8">
    <source>
        <dbReference type="PROSITE" id="PS50850"/>
    </source>
</evidence>
<organism evidence="9 10">
    <name type="scientific">Phaeodactylibacter luteus</name>
    <dbReference type="NCBI Taxonomy" id="1564516"/>
    <lineage>
        <taxon>Bacteria</taxon>
        <taxon>Pseudomonadati</taxon>
        <taxon>Bacteroidota</taxon>
        <taxon>Saprospiria</taxon>
        <taxon>Saprospirales</taxon>
        <taxon>Haliscomenobacteraceae</taxon>
        <taxon>Phaeodactylibacter</taxon>
    </lineage>
</organism>
<dbReference type="Proteomes" id="UP000321580">
    <property type="component" value="Unassembled WGS sequence"/>
</dbReference>
<evidence type="ECO:0000256" key="6">
    <source>
        <dbReference type="ARBA" id="ARBA00023136"/>
    </source>
</evidence>
<name>A0A5C6RZZ3_9BACT</name>
<protein>
    <submittedName>
        <fullName evidence="9">MFS transporter</fullName>
    </submittedName>
</protein>
<evidence type="ECO:0000313" key="10">
    <source>
        <dbReference type="Proteomes" id="UP000321580"/>
    </source>
</evidence>
<dbReference type="GO" id="GO:0022857">
    <property type="term" value="F:transmembrane transporter activity"/>
    <property type="evidence" value="ECO:0007669"/>
    <property type="project" value="InterPro"/>
</dbReference>
<feature type="domain" description="Major facilitator superfamily (MFS) profile" evidence="8">
    <location>
        <begin position="19"/>
        <end position="404"/>
    </location>
</feature>